<evidence type="ECO:0000256" key="1">
    <source>
        <dbReference type="SAM" id="MobiDB-lite"/>
    </source>
</evidence>
<feature type="transmembrane region" description="Helical" evidence="2">
    <location>
        <begin position="172"/>
        <end position="192"/>
    </location>
</feature>
<evidence type="ECO:0000256" key="2">
    <source>
        <dbReference type="SAM" id="Phobius"/>
    </source>
</evidence>
<evidence type="ECO:0000313" key="4">
    <source>
        <dbReference type="Proteomes" id="UP000434172"/>
    </source>
</evidence>
<feature type="transmembrane region" description="Helical" evidence="2">
    <location>
        <begin position="112"/>
        <end position="129"/>
    </location>
</feature>
<comment type="caution">
    <text evidence="3">The sequence shown here is derived from an EMBL/GenBank/DDBJ whole genome shotgun (WGS) entry which is preliminary data.</text>
</comment>
<accession>A0A8H3WL65</accession>
<feature type="transmembrane region" description="Helical" evidence="2">
    <location>
        <begin position="62"/>
        <end position="83"/>
    </location>
</feature>
<dbReference type="AlphaFoldDB" id="A0A8H3WL65"/>
<name>A0A8H3WL65_9PEZI</name>
<evidence type="ECO:0000313" key="3">
    <source>
        <dbReference type="EMBL" id="KAF0328215.1"/>
    </source>
</evidence>
<feature type="region of interest" description="Disordered" evidence="1">
    <location>
        <begin position="30"/>
        <end position="52"/>
    </location>
</feature>
<reference evidence="3 4" key="1">
    <citation type="submission" date="2019-12" db="EMBL/GenBank/DDBJ databases">
        <title>A genome sequence resource for the geographically widespread anthracnose pathogen Colletotrichum asianum.</title>
        <authorList>
            <person name="Meng Y."/>
        </authorList>
    </citation>
    <scope>NUCLEOTIDE SEQUENCE [LARGE SCALE GENOMIC DNA]</scope>
    <source>
        <strain evidence="3 4">ICMP 18580</strain>
    </source>
</reference>
<proteinExistence type="predicted"/>
<protein>
    <submittedName>
        <fullName evidence="3">Uncharacterized protein</fullName>
    </submittedName>
</protein>
<keyword evidence="2" id="KW-0472">Membrane</keyword>
<gene>
    <name evidence="3" type="ORF">GQ607_004695</name>
</gene>
<keyword evidence="4" id="KW-1185">Reference proteome</keyword>
<dbReference type="Proteomes" id="UP000434172">
    <property type="component" value="Unassembled WGS sequence"/>
</dbReference>
<feature type="transmembrane region" description="Helical" evidence="2">
    <location>
        <begin position="141"/>
        <end position="160"/>
    </location>
</feature>
<organism evidence="3 4">
    <name type="scientific">Colletotrichum asianum</name>
    <dbReference type="NCBI Taxonomy" id="702518"/>
    <lineage>
        <taxon>Eukaryota</taxon>
        <taxon>Fungi</taxon>
        <taxon>Dikarya</taxon>
        <taxon>Ascomycota</taxon>
        <taxon>Pezizomycotina</taxon>
        <taxon>Sordariomycetes</taxon>
        <taxon>Hypocreomycetidae</taxon>
        <taxon>Glomerellales</taxon>
        <taxon>Glomerellaceae</taxon>
        <taxon>Colletotrichum</taxon>
        <taxon>Colletotrichum gloeosporioides species complex</taxon>
    </lineage>
</organism>
<keyword evidence="2" id="KW-0812">Transmembrane</keyword>
<keyword evidence="2" id="KW-1133">Transmembrane helix</keyword>
<dbReference type="EMBL" id="WOWK01000019">
    <property type="protein sequence ID" value="KAF0328215.1"/>
    <property type="molecule type" value="Genomic_DNA"/>
</dbReference>
<sequence length="208" mass="22962">MSSLSRIHEVHNAADTVTPLIHEHPVLEAAEDPEEDLTPPTCTKTQNGDHAHRQHHFRTASAGLLSLASSLLIFPLISAWLHLERPGHESSFERILTWEPLVSAISWSEPDAILVLLFLVLYAVSTSSFRSARIHDSWQDVIITVFLGSGACAVVMVVAIRGKWADVFDGLLIIIPPLLPLAICFSIAIHTLSRRAACLCRESRNQEP</sequence>